<evidence type="ECO:0000313" key="1">
    <source>
        <dbReference type="EMBL" id="OGK73800.1"/>
    </source>
</evidence>
<dbReference type="EMBL" id="MGBR01000001">
    <property type="protein sequence ID" value="OGK73800.1"/>
    <property type="molecule type" value="Genomic_DNA"/>
</dbReference>
<name>A0A1F7L0Z5_9BACT</name>
<organism evidence="1 2">
    <name type="scientific">Candidatus Roizmanbacteria bacterium RIFOXYD1_FULL_38_12</name>
    <dbReference type="NCBI Taxonomy" id="1802093"/>
    <lineage>
        <taxon>Bacteria</taxon>
        <taxon>Candidatus Roizmaniibacteriota</taxon>
    </lineage>
</organism>
<proteinExistence type="predicted"/>
<sequence>MAERLMKAKEGSLPKIGNFRRVVEAAPVGPNTINPFKFFWIRAHDFFSPENQIAKAFPEAGLDQMYTLWHGFETTEKRTQRLVSASQLPSLPELEKKDIDEVAQKNGSLISQFRDNLTLFIAGNFKDWSLAERAMNAAVEFEAIADEPRENQITAFCEAVDEVSTERELTPEFIRQRIAQWLIDEMFTEGAQYAALYLNTEYDDPTSLRDYIELEKDELKAALHDELWSTETLHRREGEFKRLLNTLYKGDYYRSNYSPENADILAFKELWSAAKGTAAKLKAVSAIKLMDDQYQIYESLRGNQVFDIELSEDEADLE</sequence>
<evidence type="ECO:0000313" key="2">
    <source>
        <dbReference type="Proteomes" id="UP000177050"/>
    </source>
</evidence>
<protein>
    <submittedName>
        <fullName evidence="1">Uncharacterized protein</fullName>
    </submittedName>
</protein>
<dbReference type="AlphaFoldDB" id="A0A1F7L0Z5"/>
<dbReference type="Proteomes" id="UP000177050">
    <property type="component" value="Unassembled WGS sequence"/>
</dbReference>
<reference evidence="1 2" key="1">
    <citation type="journal article" date="2016" name="Nat. Commun.">
        <title>Thousands of microbial genomes shed light on interconnected biogeochemical processes in an aquifer system.</title>
        <authorList>
            <person name="Anantharaman K."/>
            <person name="Brown C.T."/>
            <person name="Hug L.A."/>
            <person name="Sharon I."/>
            <person name="Castelle C.J."/>
            <person name="Probst A.J."/>
            <person name="Thomas B.C."/>
            <person name="Singh A."/>
            <person name="Wilkins M.J."/>
            <person name="Karaoz U."/>
            <person name="Brodie E.L."/>
            <person name="Williams K.H."/>
            <person name="Hubbard S.S."/>
            <person name="Banfield J.F."/>
        </authorList>
    </citation>
    <scope>NUCLEOTIDE SEQUENCE [LARGE SCALE GENOMIC DNA]</scope>
</reference>
<accession>A0A1F7L0Z5</accession>
<gene>
    <name evidence="1" type="ORF">A3K52_03395</name>
</gene>
<comment type="caution">
    <text evidence="1">The sequence shown here is derived from an EMBL/GenBank/DDBJ whole genome shotgun (WGS) entry which is preliminary data.</text>
</comment>